<evidence type="ECO:0000256" key="1">
    <source>
        <dbReference type="ARBA" id="ARBA00022801"/>
    </source>
</evidence>
<dbReference type="InterPro" id="IPR001375">
    <property type="entry name" value="Peptidase_S9_cat"/>
</dbReference>
<proteinExistence type="predicted"/>
<dbReference type="Gene3D" id="2.120.10.30">
    <property type="entry name" value="TolB, C-terminal domain"/>
    <property type="match status" value="2"/>
</dbReference>
<dbReference type="InterPro" id="IPR011042">
    <property type="entry name" value="6-blade_b-propeller_TolB-like"/>
</dbReference>
<dbReference type="SUPFAM" id="SSF53474">
    <property type="entry name" value="alpha/beta-Hydrolases"/>
    <property type="match status" value="1"/>
</dbReference>
<comment type="caution">
    <text evidence="3">The sequence shown here is derived from an EMBL/GenBank/DDBJ whole genome shotgun (WGS) entry which is preliminary data.</text>
</comment>
<dbReference type="Pfam" id="PF00326">
    <property type="entry name" value="Peptidase_S9"/>
    <property type="match status" value="1"/>
</dbReference>
<evidence type="ECO:0000313" key="3">
    <source>
        <dbReference type="EMBL" id="GAA2518742.1"/>
    </source>
</evidence>
<name>A0ABN3NCA4_9ACTN</name>
<dbReference type="PANTHER" id="PTHR42776:SF27">
    <property type="entry name" value="DIPEPTIDYL PEPTIDASE FAMILY MEMBER 6"/>
    <property type="match status" value="1"/>
</dbReference>
<dbReference type="Proteomes" id="UP001499942">
    <property type="component" value="Unassembled WGS sequence"/>
</dbReference>
<dbReference type="InterPro" id="IPR029058">
    <property type="entry name" value="AB_hydrolase_fold"/>
</dbReference>
<dbReference type="Gene3D" id="3.40.50.1820">
    <property type="entry name" value="alpha/beta hydrolase"/>
    <property type="match status" value="1"/>
</dbReference>
<reference evidence="3 4" key="1">
    <citation type="journal article" date="2019" name="Int. J. Syst. Evol. Microbiol.">
        <title>The Global Catalogue of Microorganisms (GCM) 10K type strain sequencing project: providing services to taxonomists for standard genome sequencing and annotation.</title>
        <authorList>
            <consortium name="The Broad Institute Genomics Platform"/>
            <consortium name="The Broad Institute Genome Sequencing Center for Infectious Disease"/>
            <person name="Wu L."/>
            <person name="Ma J."/>
        </authorList>
    </citation>
    <scope>NUCLEOTIDE SEQUENCE [LARGE SCALE GENOMIC DNA]</scope>
    <source>
        <strain evidence="3 4">JCM 5062</strain>
    </source>
</reference>
<dbReference type="SUPFAM" id="SSF82171">
    <property type="entry name" value="DPP6 N-terminal domain-like"/>
    <property type="match status" value="1"/>
</dbReference>
<dbReference type="EMBL" id="BAAASR010000050">
    <property type="protein sequence ID" value="GAA2518742.1"/>
    <property type="molecule type" value="Genomic_DNA"/>
</dbReference>
<gene>
    <name evidence="3" type="ORF">GCM10010393_59600</name>
</gene>
<sequence length="594" mass="64148">MPDWEKRFRAPRVSLPEWAWDAPGRALFVSNATGTYELYAWDRVTGEQRQVTDRPNGTTDGVLSPDGEWIWWFSDTDGDEFGVWMRQPFAGGEDEPAAPGLAASYPAGLAIGRDGTAVVGRSTDEDGSTIHVVRPGRPPLEIYRHRESAGVGDLSHDGSLIAVEHTEHGDAMHAALRVVRPDGAVVGELDDSKGGTEDLGLSVLGFAPVDGDTRLLVGHQRRGRWEPMLWDVASGAETDLGLDLPGDVSAEWYPDGSGLLIIHSFEARSELWRYDIAAGRLVRVDTPAGSVSGATARPDGAVEYLWSSAERPPVVRSTAGGVVLEAPGMKAPVSVPVEDVWVPGPGGRIHALVQRPAGAEGPLPTVFEIHGGPTWHDSDAFAAAPAAWVDHGYAVVRVNYRGSTGYGREWTDALKHRVGLIELEDIAAVREWAVASGLADPARLVLTGGSWGGYLTLLGLGTEPEAWALGIAAVPVADYVTAYHDEMEALKALDRTLFGGSPEEVPERFEASSPITYVDRVRVPVYISAGVNDPRCPIRQIDNYVDRLAARNAVHEVYRYDAGHGSLVVEERIKQVRLELAFATRHLGTRAEGR</sequence>
<protein>
    <submittedName>
        <fullName evidence="3">Prolyl oligopeptidase family serine peptidase</fullName>
    </submittedName>
</protein>
<organism evidence="3 4">
    <name type="scientific">Streptomyces gobitricini</name>
    <dbReference type="NCBI Taxonomy" id="68211"/>
    <lineage>
        <taxon>Bacteria</taxon>
        <taxon>Bacillati</taxon>
        <taxon>Actinomycetota</taxon>
        <taxon>Actinomycetes</taxon>
        <taxon>Kitasatosporales</taxon>
        <taxon>Streptomycetaceae</taxon>
        <taxon>Streptomyces</taxon>
    </lineage>
</organism>
<evidence type="ECO:0000259" key="2">
    <source>
        <dbReference type="Pfam" id="PF00326"/>
    </source>
</evidence>
<dbReference type="PANTHER" id="PTHR42776">
    <property type="entry name" value="SERINE PEPTIDASE S9 FAMILY MEMBER"/>
    <property type="match status" value="1"/>
</dbReference>
<accession>A0ABN3NCA4</accession>
<evidence type="ECO:0000313" key="4">
    <source>
        <dbReference type="Proteomes" id="UP001499942"/>
    </source>
</evidence>
<keyword evidence="1" id="KW-0378">Hydrolase</keyword>
<feature type="domain" description="Peptidase S9 prolyl oligopeptidase catalytic" evidence="2">
    <location>
        <begin position="386"/>
        <end position="588"/>
    </location>
</feature>
<keyword evidence="4" id="KW-1185">Reference proteome</keyword>